<evidence type="ECO:0000256" key="2">
    <source>
        <dbReference type="ARBA" id="ARBA00022771"/>
    </source>
</evidence>
<dbReference type="PROSITE" id="PS50103">
    <property type="entry name" value="ZF_C3H1"/>
    <property type="match status" value="1"/>
</dbReference>
<proteinExistence type="predicted"/>
<dbReference type="EMBL" id="KZ503042">
    <property type="protein sequence ID" value="PKU68905.1"/>
    <property type="molecule type" value="Genomic_DNA"/>
</dbReference>
<organism evidence="6 7">
    <name type="scientific">Dendrobium catenatum</name>
    <dbReference type="NCBI Taxonomy" id="906689"/>
    <lineage>
        <taxon>Eukaryota</taxon>
        <taxon>Viridiplantae</taxon>
        <taxon>Streptophyta</taxon>
        <taxon>Embryophyta</taxon>
        <taxon>Tracheophyta</taxon>
        <taxon>Spermatophyta</taxon>
        <taxon>Magnoliopsida</taxon>
        <taxon>Liliopsida</taxon>
        <taxon>Asparagales</taxon>
        <taxon>Orchidaceae</taxon>
        <taxon>Epidendroideae</taxon>
        <taxon>Malaxideae</taxon>
        <taxon>Dendrobiinae</taxon>
        <taxon>Dendrobium</taxon>
    </lineage>
</organism>
<accession>A0A2I0VZR8</accession>
<dbReference type="SUPFAM" id="SSF90229">
    <property type="entry name" value="CCCH zinc finger"/>
    <property type="match status" value="1"/>
</dbReference>
<keyword evidence="2 4" id="KW-0863">Zinc-finger</keyword>
<sequence length="101" mass="11662">MFHGFLELKADLAKLSNKIDSKEVDTKIGICRYFKSPNGCGRGSKCYYSHGEEAQRLEKSRLVEHNPRLLTCIKVRFHPCPLNKEEHIHIIAQFSLVKCFI</sequence>
<evidence type="ECO:0000256" key="3">
    <source>
        <dbReference type="ARBA" id="ARBA00022833"/>
    </source>
</evidence>
<protein>
    <recommendedName>
        <fullName evidence="5">C3H1-type domain-containing protein</fullName>
    </recommendedName>
</protein>
<feature type="zinc finger region" description="C3H1-type" evidence="4">
    <location>
        <begin position="25"/>
        <end position="53"/>
    </location>
</feature>
<evidence type="ECO:0000259" key="5">
    <source>
        <dbReference type="PROSITE" id="PS50103"/>
    </source>
</evidence>
<gene>
    <name evidence="6" type="ORF">MA16_Dca010649</name>
</gene>
<feature type="domain" description="C3H1-type" evidence="5">
    <location>
        <begin position="25"/>
        <end position="53"/>
    </location>
</feature>
<keyword evidence="3 4" id="KW-0862">Zinc</keyword>
<dbReference type="InterPro" id="IPR000571">
    <property type="entry name" value="Znf_CCCH"/>
</dbReference>
<dbReference type="InterPro" id="IPR036855">
    <property type="entry name" value="Znf_CCCH_sf"/>
</dbReference>
<reference evidence="6 7" key="1">
    <citation type="journal article" date="2016" name="Sci. Rep.">
        <title>The Dendrobium catenatum Lindl. genome sequence provides insights into polysaccharide synthase, floral development and adaptive evolution.</title>
        <authorList>
            <person name="Zhang G.Q."/>
            <person name="Xu Q."/>
            <person name="Bian C."/>
            <person name="Tsai W.C."/>
            <person name="Yeh C.M."/>
            <person name="Liu K.W."/>
            <person name="Yoshida K."/>
            <person name="Zhang L.S."/>
            <person name="Chang S.B."/>
            <person name="Chen F."/>
            <person name="Shi Y."/>
            <person name="Su Y.Y."/>
            <person name="Zhang Y.Q."/>
            <person name="Chen L.J."/>
            <person name="Yin Y."/>
            <person name="Lin M."/>
            <person name="Huang H."/>
            <person name="Deng H."/>
            <person name="Wang Z.W."/>
            <person name="Zhu S.L."/>
            <person name="Zhao X."/>
            <person name="Deng C."/>
            <person name="Niu S.C."/>
            <person name="Huang J."/>
            <person name="Wang M."/>
            <person name="Liu G.H."/>
            <person name="Yang H.J."/>
            <person name="Xiao X.J."/>
            <person name="Hsiao Y.Y."/>
            <person name="Wu W.L."/>
            <person name="Chen Y.Y."/>
            <person name="Mitsuda N."/>
            <person name="Ohme-Takagi M."/>
            <person name="Luo Y.B."/>
            <person name="Van de Peer Y."/>
            <person name="Liu Z.J."/>
        </authorList>
    </citation>
    <scope>NUCLEOTIDE SEQUENCE [LARGE SCALE GENOMIC DNA]</scope>
    <source>
        <tissue evidence="6">The whole plant</tissue>
    </source>
</reference>
<dbReference type="AlphaFoldDB" id="A0A2I0VZR8"/>
<evidence type="ECO:0000313" key="6">
    <source>
        <dbReference type="EMBL" id="PKU68905.1"/>
    </source>
</evidence>
<evidence type="ECO:0000256" key="1">
    <source>
        <dbReference type="ARBA" id="ARBA00022723"/>
    </source>
</evidence>
<evidence type="ECO:0000313" key="7">
    <source>
        <dbReference type="Proteomes" id="UP000233837"/>
    </source>
</evidence>
<dbReference type="Gene3D" id="3.30.1370.210">
    <property type="match status" value="1"/>
</dbReference>
<dbReference type="Proteomes" id="UP000233837">
    <property type="component" value="Unassembled WGS sequence"/>
</dbReference>
<dbReference type="GO" id="GO:0008270">
    <property type="term" value="F:zinc ion binding"/>
    <property type="evidence" value="ECO:0007669"/>
    <property type="project" value="UniProtKB-KW"/>
</dbReference>
<evidence type="ECO:0000256" key="4">
    <source>
        <dbReference type="PROSITE-ProRule" id="PRU00723"/>
    </source>
</evidence>
<reference evidence="6 7" key="2">
    <citation type="journal article" date="2017" name="Nature">
        <title>The Apostasia genome and the evolution of orchids.</title>
        <authorList>
            <person name="Zhang G.Q."/>
            <person name="Liu K.W."/>
            <person name="Li Z."/>
            <person name="Lohaus R."/>
            <person name="Hsiao Y.Y."/>
            <person name="Niu S.C."/>
            <person name="Wang J.Y."/>
            <person name="Lin Y.C."/>
            <person name="Xu Q."/>
            <person name="Chen L.J."/>
            <person name="Yoshida K."/>
            <person name="Fujiwara S."/>
            <person name="Wang Z.W."/>
            <person name="Zhang Y.Q."/>
            <person name="Mitsuda N."/>
            <person name="Wang M."/>
            <person name="Liu G.H."/>
            <person name="Pecoraro L."/>
            <person name="Huang H.X."/>
            <person name="Xiao X.J."/>
            <person name="Lin M."/>
            <person name="Wu X.Y."/>
            <person name="Wu W.L."/>
            <person name="Chen Y.Y."/>
            <person name="Chang S.B."/>
            <person name="Sakamoto S."/>
            <person name="Ohme-Takagi M."/>
            <person name="Yagi M."/>
            <person name="Zeng S.J."/>
            <person name="Shen C.Y."/>
            <person name="Yeh C.M."/>
            <person name="Luo Y.B."/>
            <person name="Tsai W.C."/>
            <person name="Van de Peer Y."/>
            <person name="Liu Z.J."/>
        </authorList>
    </citation>
    <scope>NUCLEOTIDE SEQUENCE [LARGE SCALE GENOMIC DNA]</scope>
    <source>
        <tissue evidence="6">The whole plant</tissue>
    </source>
</reference>
<keyword evidence="7" id="KW-1185">Reference proteome</keyword>
<keyword evidence="1 4" id="KW-0479">Metal-binding</keyword>
<name>A0A2I0VZR8_9ASPA</name>